<reference evidence="2" key="1">
    <citation type="submission" date="2021-04" db="EMBL/GenBank/DDBJ databases">
        <title>First draft genome resource for Brassicaceae pathogens Fusarium oxysporum f. sp. raphani and Fusarium oxysporum f. sp. rapae.</title>
        <authorList>
            <person name="Asai S."/>
        </authorList>
    </citation>
    <scope>NUCLEOTIDE SEQUENCE</scope>
    <source>
        <strain evidence="2">Tf1208</strain>
    </source>
</reference>
<accession>A0A8J5U3S0</accession>
<dbReference type="Proteomes" id="UP000694050">
    <property type="component" value="Unassembled WGS sequence"/>
</dbReference>
<proteinExistence type="predicted"/>
<protein>
    <submittedName>
        <fullName evidence="2">Uncharacterized protein</fullName>
    </submittedName>
</protein>
<organism evidence="2 3">
    <name type="scientific">Fusarium oxysporum f. sp. rapae</name>
    <dbReference type="NCBI Taxonomy" id="485398"/>
    <lineage>
        <taxon>Eukaryota</taxon>
        <taxon>Fungi</taxon>
        <taxon>Dikarya</taxon>
        <taxon>Ascomycota</taxon>
        <taxon>Pezizomycotina</taxon>
        <taxon>Sordariomycetes</taxon>
        <taxon>Hypocreomycetidae</taxon>
        <taxon>Hypocreales</taxon>
        <taxon>Nectriaceae</taxon>
        <taxon>Fusarium</taxon>
        <taxon>Fusarium oxysporum species complex</taxon>
    </lineage>
</organism>
<dbReference type="AlphaFoldDB" id="A0A8J5U3S0"/>
<comment type="caution">
    <text evidence="2">The sequence shown here is derived from an EMBL/GenBank/DDBJ whole genome shotgun (WGS) entry which is preliminary data.</text>
</comment>
<sequence>MSEFTTMSEIGDALPTTIDTTAGIDWPDDMPDVPEFHEEVSETEEENKPETVDWTQILHEQDQRRKSAILSVCFLTLI</sequence>
<feature type="region of interest" description="Disordered" evidence="1">
    <location>
        <begin position="1"/>
        <end position="33"/>
    </location>
</feature>
<evidence type="ECO:0000313" key="3">
    <source>
        <dbReference type="Proteomes" id="UP000694050"/>
    </source>
</evidence>
<name>A0A8J5U3S0_FUSOX</name>
<evidence type="ECO:0000256" key="1">
    <source>
        <dbReference type="SAM" id="MobiDB-lite"/>
    </source>
</evidence>
<evidence type="ECO:0000313" key="2">
    <source>
        <dbReference type="EMBL" id="KAG7409042.1"/>
    </source>
</evidence>
<gene>
    <name evidence="2" type="ORF">Forpe1208_v011445</name>
</gene>
<dbReference type="EMBL" id="JAELUQ010000008">
    <property type="protein sequence ID" value="KAG7409042.1"/>
    <property type="molecule type" value="Genomic_DNA"/>
</dbReference>